<feature type="compositionally biased region" description="Polar residues" evidence="1">
    <location>
        <begin position="1"/>
        <end position="14"/>
    </location>
</feature>
<feature type="compositionally biased region" description="Polar residues" evidence="1">
    <location>
        <begin position="406"/>
        <end position="417"/>
    </location>
</feature>
<feature type="region of interest" description="Disordered" evidence="1">
    <location>
        <begin position="406"/>
        <end position="482"/>
    </location>
</feature>
<evidence type="ECO:0000313" key="3">
    <source>
        <dbReference type="EMBL" id="KAG5976454.1"/>
    </source>
</evidence>
<reference evidence="3" key="1">
    <citation type="journal article" date="2020" name="bioRxiv">
        <title>Whole genome comparisons of ergot fungi reveals the divergence and evolution of species within the genus Claviceps are the result of varying mechanisms driving genome evolution and host range expansion.</title>
        <authorList>
            <person name="Wyka S.A."/>
            <person name="Mondo S.J."/>
            <person name="Liu M."/>
            <person name="Dettman J."/>
            <person name="Nalam V."/>
            <person name="Broders K.D."/>
        </authorList>
    </citation>
    <scope>NUCLEOTIDE SEQUENCE</scope>
    <source>
        <strain evidence="3">CCC 1102</strain>
    </source>
</reference>
<proteinExistence type="predicted"/>
<dbReference type="Proteomes" id="UP000784919">
    <property type="component" value="Unassembled WGS sequence"/>
</dbReference>
<feature type="transmembrane region" description="Helical" evidence="2">
    <location>
        <begin position="173"/>
        <end position="198"/>
    </location>
</feature>
<evidence type="ECO:0000256" key="1">
    <source>
        <dbReference type="SAM" id="MobiDB-lite"/>
    </source>
</evidence>
<dbReference type="OrthoDB" id="4961448at2759"/>
<keyword evidence="2" id="KW-1133">Transmembrane helix</keyword>
<protein>
    <submittedName>
        <fullName evidence="3">Uncharacterized protein</fullName>
    </submittedName>
</protein>
<organism evidence="3 4">
    <name type="scientific">Claviceps arundinis</name>
    <dbReference type="NCBI Taxonomy" id="1623583"/>
    <lineage>
        <taxon>Eukaryota</taxon>
        <taxon>Fungi</taxon>
        <taxon>Dikarya</taxon>
        <taxon>Ascomycota</taxon>
        <taxon>Pezizomycotina</taxon>
        <taxon>Sordariomycetes</taxon>
        <taxon>Hypocreomycetidae</taxon>
        <taxon>Hypocreales</taxon>
        <taxon>Clavicipitaceae</taxon>
        <taxon>Claviceps</taxon>
    </lineage>
</organism>
<feature type="region of interest" description="Disordered" evidence="1">
    <location>
        <begin position="340"/>
        <end position="371"/>
    </location>
</feature>
<feature type="compositionally biased region" description="Basic and acidic residues" evidence="1">
    <location>
        <begin position="15"/>
        <end position="25"/>
    </location>
</feature>
<name>A0A9P7N0J9_9HYPO</name>
<dbReference type="EMBL" id="SRPS01000016">
    <property type="protein sequence ID" value="KAG5976454.1"/>
    <property type="molecule type" value="Genomic_DNA"/>
</dbReference>
<sequence>MAPADTTRNGGSTDRQIRQRDKRGMGDLPAGKYGTRDHQAWANSDVVNSRLGKRGRGSVCDIGLATRAIGATATETETQTEIATATGSATVTASVTTGSPLTDFSGQGLAGGKMAVRNAPCHPASTSLNRTRIAQPLDDYASTLNVNLTPSTTSLATASASSPSAASTGGNRIAPAVAITIGLATVAGIALIFATLLYCKVCRRLPRSGSLGSLHLQDEPEANRSLKPPLRVPSPSVIIPLADLRPSFAVPSSPALPAPLRHLDRSAPCVPVQHTPIAPSAIPSSPTGLSLSDAQGGASPWWRICGDHTVVGTGLDKNRSSIPPPRLMERKMHPSIKTPSILIPSLTTPPTSHSRGGHVRGRHTPITSNNLGPNWQEPISLITSAHLPLRTVVPGVLTSPISVPQFTTHDYRGSTSPPRTPVKPSISGPIMGLNTPGPPPNRRLPSPPPSNRYIESLSPPAKPRANNSRPEEIGVAISGPSNNTLTIDKPYYQIWCEASRWQPPPPIKPGDNHFV</sequence>
<evidence type="ECO:0000256" key="2">
    <source>
        <dbReference type="SAM" id="Phobius"/>
    </source>
</evidence>
<dbReference type="AlphaFoldDB" id="A0A9P7N0J9"/>
<feature type="region of interest" description="Disordered" evidence="1">
    <location>
        <begin position="1"/>
        <end position="35"/>
    </location>
</feature>
<gene>
    <name evidence="3" type="ORF">E4U56_001978</name>
</gene>
<accession>A0A9P7N0J9</accession>
<comment type="caution">
    <text evidence="3">The sequence shown here is derived from an EMBL/GenBank/DDBJ whole genome shotgun (WGS) entry which is preliminary data.</text>
</comment>
<keyword evidence="2" id="KW-0472">Membrane</keyword>
<evidence type="ECO:0000313" key="4">
    <source>
        <dbReference type="Proteomes" id="UP000784919"/>
    </source>
</evidence>
<keyword evidence="2" id="KW-0812">Transmembrane</keyword>
<feature type="compositionally biased region" description="Pro residues" evidence="1">
    <location>
        <begin position="436"/>
        <end position="450"/>
    </location>
</feature>
<feature type="compositionally biased region" description="Polar residues" evidence="1">
    <location>
        <begin position="345"/>
        <end position="354"/>
    </location>
</feature>